<dbReference type="GO" id="GO:0005634">
    <property type="term" value="C:nucleus"/>
    <property type="evidence" value="ECO:0007669"/>
    <property type="project" value="UniProtKB-SubCell"/>
</dbReference>
<keyword evidence="1" id="KW-0479">Metal-binding</keyword>
<dbReference type="PANTHER" id="PTHR47025:SF28">
    <property type="entry name" value="ACYL-COA N-ACYLTRANSFERASE WITH RING_FYVE_PHD-TYPE ZINC FINGER DOMAIN-CONTAINING PROTEIN"/>
    <property type="match status" value="1"/>
</dbReference>
<dbReference type="Pfam" id="PF00628">
    <property type="entry name" value="PHD"/>
    <property type="match status" value="1"/>
</dbReference>
<evidence type="ECO:0000256" key="2">
    <source>
        <dbReference type="ARBA" id="ARBA00022771"/>
    </source>
</evidence>
<dbReference type="InterPro" id="IPR001965">
    <property type="entry name" value="Znf_PHD"/>
</dbReference>
<keyword evidence="6" id="KW-1133">Transmembrane helix</keyword>
<evidence type="ECO:0000313" key="9">
    <source>
        <dbReference type="EMBL" id="RHN60646.1"/>
    </source>
</evidence>
<dbReference type="PROSITE" id="PS50016">
    <property type="entry name" value="ZF_PHD_2"/>
    <property type="match status" value="1"/>
</dbReference>
<evidence type="ECO:0000259" key="7">
    <source>
        <dbReference type="PROSITE" id="PS50016"/>
    </source>
</evidence>
<reference evidence="9" key="1">
    <citation type="journal article" date="2018" name="Nat. Plants">
        <title>Whole-genome landscape of Medicago truncatula symbiotic genes.</title>
        <authorList>
            <person name="Pecrix Y."/>
            <person name="Gamas P."/>
            <person name="Carrere S."/>
        </authorList>
    </citation>
    <scope>NUCLEOTIDE SEQUENCE</scope>
    <source>
        <tissue evidence="9">Leaves</tissue>
    </source>
</reference>
<dbReference type="InterPro" id="IPR019786">
    <property type="entry name" value="Zinc_finger_PHD-type_CS"/>
</dbReference>
<name>A0A396I4U3_MEDTR</name>
<feature type="transmembrane region" description="Helical" evidence="6">
    <location>
        <begin position="83"/>
        <end position="101"/>
    </location>
</feature>
<keyword evidence="9" id="KW-0808">Transferase</keyword>
<keyword evidence="6" id="KW-0472">Membrane</keyword>
<feature type="region of interest" description="Disordered" evidence="5">
    <location>
        <begin position="34"/>
        <end position="78"/>
    </location>
</feature>
<dbReference type="PROSITE" id="PS01359">
    <property type="entry name" value="ZF_PHD_1"/>
    <property type="match status" value="1"/>
</dbReference>
<comment type="caution">
    <text evidence="9">The sequence shown here is derived from an EMBL/GenBank/DDBJ whole genome shotgun (WGS) entry which is preliminary data.</text>
</comment>
<evidence type="ECO:0000259" key="8">
    <source>
        <dbReference type="PROSITE" id="PS51186"/>
    </source>
</evidence>
<dbReference type="Pfam" id="PF23209">
    <property type="entry name" value="IDM1_C"/>
    <property type="match status" value="1"/>
</dbReference>
<dbReference type="CDD" id="cd04301">
    <property type="entry name" value="NAT_SF"/>
    <property type="match status" value="1"/>
</dbReference>
<evidence type="ECO:0000256" key="4">
    <source>
        <dbReference type="PROSITE-ProRule" id="PRU00146"/>
    </source>
</evidence>
<dbReference type="PROSITE" id="PS51186">
    <property type="entry name" value="GNAT"/>
    <property type="match status" value="1"/>
</dbReference>
<dbReference type="GO" id="GO:0008270">
    <property type="term" value="F:zinc ion binding"/>
    <property type="evidence" value="ECO:0007669"/>
    <property type="project" value="UniProtKB-KW"/>
</dbReference>
<keyword evidence="6" id="KW-0812">Transmembrane</keyword>
<dbReference type="SUPFAM" id="SSF57903">
    <property type="entry name" value="FYVE/PHD zinc finger"/>
    <property type="match status" value="2"/>
</dbReference>
<dbReference type="Gramene" id="rna22995">
    <property type="protein sequence ID" value="RHN60646.1"/>
    <property type="gene ID" value="gene22995"/>
</dbReference>
<dbReference type="Gene3D" id="3.30.40.10">
    <property type="entry name" value="Zinc/RING finger domain, C3HC4 (zinc finger)"/>
    <property type="match status" value="2"/>
</dbReference>
<feature type="transmembrane region" description="Helical" evidence="6">
    <location>
        <begin position="474"/>
        <end position="499"/>
    </location>
</feature>
<dbReference type="InterPro" id="IPR011011">
    <property type="entry name" value="Znf_FYVE_PHD"/>
</dbReference>
<dbReference type="SMART" id="SM00249">
    <property type="entry name" value="PHD"/>
    <property type="match status" value="2"/>
</dbReference>
<dbReference type="GO" id="GO:0061733">
    <property type="term" value="F:protein-lysine-acetyltransferase activity"/>
    <property type="evidence" value="ECO:0007669"/>
    <property type="project" value="UniProtKB-EC"/>
</dbReference>
<dbReference type="Proteomes" id="UP000265566">
    <property type="component" value="Chromosome 4"/>
</dbReference>
<dbReference type="EMBL" id="PSQE01000004">
    <property type="protein sequence ID" value="RHN60646.1"/>
    <property type="molecule type" value="Genomic_DNA"/>
</dbReference>
<feature type="domain" description="PHD-type" evidence="7">
    <location>
        <begin position="228"/>
        <end position="273"/>
    </location>
</feature>
<feature type="compositionally biased region" description="Basic residues" evidence="5">
    <location>
        <begin position="39"/>
        <end position="49"/>
    </location>
</feature>
<dbReference type="InterPro" id="IPR000182">
    <property type="entry name" value="GNAT_dom"/>
</dbReference>
<dbReference type="SUPFAM" id="SSF55729">
    <property type="entry name" value="Acyl-CoA N-acyltransferases (Nat)"/>
    <property type="match status" value="1"/>
</dbReference>
<organism evidence="9">
    <name type="scientific">Medicago truncatula</name>
    <name type="common">Barrel medic</name>
    <name type="synonym">Medicago tribuloides</name>
    <dbReference type="NCBI Taxonomy" id="3880"/>
    <lineage>
        <taxon>Eukaryota</taxon>
        <taxon>Viridiplantae</taxon>
        <taxon>Streptophyta</taxon>
        <taxon>Embryophyta</taxon>
        <taxon>Tracheophyta</taxon>
        <taxon>Spermatophyta</taxon>
        <taxon>Magnoliopsida</taxon>
        <taxon>eudicotyledons</taxon>
        <taxon>Gunneridae</taxon>
        <taxon>Pentapetalae</taxon>
        <taxon>rosids</taxon>
        <taxon>fabids</taxon>
        <taxon>Fabales</taxon>
        <taxon>Fabaceae</taxon>
        <taxon>Papilionoideae</taxon>
        <taxon>50 kb inversion clade</taxon>
        <taxon>NPAAA clade</taxon>
        <taxon>Hologalegina</taxon>
        <taxon>IRL clade</taxon>
        <taxon>Trifolieae</taxon>
        <taxon>Medicago</taxon>
    </lineage>
</organism>
<evidence type="ECO:0000256" key="1">
    <source>
        <dbReference type="ARBA" id="ARBA00022723"/>
    </source>
</evidence>
<dbReference type="AlphaFoldDB" id="A0A396I4U3"/>
<dbReference type="PANTHER" id="PTHR47025">
    <property type="entry name" value="AUTOIMMUNE REGULATOR"/>
    <property type="match status" value="1"/>
</dbReference>
<keyword evidence="9" id="KW-0012">Acyltransferase</keyword>
<feature type="domain" description="N-acetyltransferase" evidence="8">
    <location>
        <begin position="427"/>
        <end position="583"/>
    </location>
</feature>
<dbReference type="InterPro" id="IPR056511">
    <property type="entry name" value="IDM1_C"/>
</dbReference>
<sequence length="620" mass="71196">MVSAPKPKRTRMSCSHEELKDNIVVEAVAKDGDDVEKKMKNKKKKKNKNKKESNLRSNESKNLQPSPKHTTQTSNSHASPTTINYRYFVCFIVVILFTIYWDQCLHKLVFQENVLEDGAAVGYFVYEEKQLQGEINIKQSGILCDCCKEVVILSYYLIYVMSSISFEQILEFFFCQIKKLDEQVSPSKFEAHAGWASRRKPYFHIRTTDGVSLHQLAINHRISISNSDEHCSKCKQRGNLLCCDGCQRAFHLGCIPVESPPKEKWYCEYCRNKLQKDKNVEHKENVVTTQKIIESDPSEQIAKICTLSVKHKEVEHSSCALCSERHFNNGEFSPWTVMICDQCEKDYHVGCLKDHNMANLKKVPKHYWFCGVDCYDIHMKLKNFMARGDVLLSDSLLSLIKNKKEQKGLETEFGLDIKWKVFNRQLIVSKIITSSLLSDVVTIFHEQFDSIVVTGTKIDLIPAMVKGRKIKDKYYFGGMYCAVLIVNQVVVSAGIFRVFGKEVAELSLIATKAEYQKQGFFKCLLSCIENVLKELKVERLVLPAAHEAESMWIDKFGFTEPNQGLGRRYYRRSWSFHLNKGVEQNTHLTGKLEFCQKCASSDGVCYKGGEKHVLIYGKKE</sequence>
<feature type="compositionally biased region" description="Polar residues" evidence="5">
    <location>
        <begin position="63"/>
        <end position="78"/>
    </location>
</feature>
<evidence type="ECO:0000256" key="6">
    <source>
        <dbReference type="SAM" id="Phobius"/>
    </source>
</evidence>
<dbReference type="InterPro" id="IPR016181">
    <property type="entry name" value="Acyl_CoA_acyltransferase"/>
</dbReference>
<proteinExistence type="predicted"/>
<evidence type="ECO:0000256" key="3">
    <source>
        <dbReference type="ARBA" id="ARBA00022833"/>
    </source>
</evidence>
<keyword evidence="2 4" id="KW-0863">Zinc-finger</keyword>
<accession>A0A396I4U3</accession>
<gene>
    <name evidence="9" type="ORF">MtrunA17_Chr4g0028111</name>
</gene>
<evidence type="ECO:0000256" key="5">
    <source>
        <dbReference type="SAM" id="MobiDB-lite"/>
    </source>
</evidence>
<dbReference type="Gene3D" id="3.40.630.30">
    <property type="match status" value="1"/>
</dbReference>
<dbReference type="EC" id="2.3.1.48" evidence="9"/>
<protein>
    <submittedName>
        <fullName evidence="9">Putative histone acetyltransferase chromatin regulator PHD family</fullName>
        <ecNumber evidence="9">2.3.1.48</ecNumber>
    </submittedName>
</protein>
<dbReference type="InterPro" id="IPR013083">
    <property type="entry name" value="Znf_RING/FYVE/PHD"/>
</dbReference>
<keyword evidence="3" id="KW-0862">Zinc</keyword>
<dbReference type="InterPro" id="IPR019787">
    <property type="entry name" value="Znf_PHD-finger"/>
</dbReference>